<dbReference type="AlphaFoldDB" id="B8CD79"/>
<keyword evidence="1" id="KW-0812">Transmembrane</keyword>
<dbReference type="eggNOG" id="ENOG502QZCT">
    <property type="taxonomic scope" value="Eukaryota"/>
</dbReference>
<dbReference type="HOGENOM" id="CLU_1781209_0_0_1"/>
<accession>B8CD79</accession>
<name>B8CD79_THAPS</name>
<dbReference type="InParanoid" id="B8CD79"/>
<feature type="transmembrane region" description="Helical" evidence="1">
    <location>
        <begin position="32"/>
        <end position="50"/>
    </location>
</feature>
<dbReference type="KEGG" id="tps:THAPSDRAFT_24980"/>
<protein>
    <submittedName>
        <fullName evidence="2">Uncharacterized protein</fullName>
    </submittedName>
</protein>
<keyword evidence="1" id="KW-0472">Membrane</keyword>
<sequence length="146" mass="15882">MCKIGILLIGIDLYLSAYHLFRGLILTRSTNGLAALAAHLVALMALVLAFRGRIGRHVVGRIVLPVEGVRILSDEGFIALMDESKRDSDDVLTILMGMKSVMFLGVVAKMALGKDVSCVGEKEWFPWQHSGVVEGGEGRDAEKKDD</sequence>
<evidence type="ECO:0000313" key="3">
    <source>
        <dbReference type="Proteomes" id="UP000001449"/>
    </source>
</evidence>
<organism evidence="2 3">
    <name type="scientific">Thalassiosira pseudonana</name>
    <name type="common">Marine diatom</name>
    <name type="synonym">Cyclotella nana</name>
    <dbReference type="NCBI Taxonomy" id="35128"/>
    <lineage>
        <taxon>Eukaryota</taxon>
        <taxon>Sar</taxon>
        <taxon>Stramenopiles</taxon>
        <taxon>Ochrophyta</taxon>
        <taxon>Bacillariophyta</taxon>
        <taxon>Coscinodiscophyceae</taxon>
        <taxon>Thalassiosirophycidae</taxon>
        <taxon>Thalassiosirales</taxon>
        <taxon>Thalassiosiraceae</taxon>
        <taxon>Thalassiosira</taxon>
    </lineage>
</organism>
<keyword evidence="1" id="KW-1133">Transmembrane helix</keyword>
<feature type="transmembrane region" description="Helical" evidence="1">
    <location>
        <begin position="6"/>
        <end position="25"/>
    </location>
</feature>
<reference evidence="2 3" key="1">
    <citation type="journal article" date="2004" name="Science">
        <title>The genome of the diatom Thalassiosira pseudonana: ecology, evolution, and metabolism.</title>
        <authorList>
            <person name="Armbrust E.V."/>
            <person name="Berges J.A."/>
            <person name="Bowler C."/>
            <person name="Green B.R."/>
            <person name="Martinez D."/>
            <person name="Putnam N.H."/>
            <person name="Zhou S."/>
            <person name="Allen A.E."/>
            <person name="Apt K.E."/>
            <person name="Bechner M."/>
            <person name="Brzezinski M.A."/>
            <person name="Chaal B.K."/>
            <person name="Chiovitti A."/>
            <person name="Davis A.K."/>
            <person name="Demarest M.S."/>
            <person name="Detter J.C."/>
            <person name="Glavina T."/>
            <person name="Goodstein D."/>
            <person name="Hadi M.Z."/>
            <person name="Hellsten U."/>
            <person name="Hildebrand M."/>
            <person name="Jenkins B.D."/>
            <person name="Jurka J."/>
            <person name="Kapitonov V.V."/>
            <person name="Kroger N."/>
            <person name="Lau W.W."/>
            <person name="Lane T.W."/>
            <person name="Larimer F.W."/>
            <person name="Lippmeier J.C."/>
            <person name="Lucas S."/>
            <person name="Medina M."/>
            <person name="Montsant A."/>
            <person name="Obornik M."/>
            <person name="Parker M.S."/>
            <person name="Palenik B."/>
            <person name="Pazour G.J."/>
            <person name="Richardson P.M."/>
            <person name="Rynearson T.A."/>
            <person name="Saito M.A."/>
            <person name="Schwartz D.C."/>
            <person name="Thamatrakoln K."/>
            <person name="Valentin K."/>
            <person name="Vardi A."/>
            <person name="Wilkerson F.P."/>
            <person name="Rokhsar D.S."/>
        </authorList>
    </citation>
    <scope>NUCLEOTIDE SEQUENCE [LARGE SCALE GENOMIC DNA]</scope>
    <source>
        <strain evidence="2 3">CCMP1335</strain>
    </source>
</reference>
<dbReference type="EMBL" id="CM000650">
    <property type="protein sequence ID" value="EED88562.1"/>
    <property type="molecule type" value="Genomic_DNA"/>
</dbReference>
<proteinExistence type="predicted"/>
<dbReference type="PaxDb" id="35128-Thaps24980"/>
<evidence type="ECO:0000313" key="2">
    <source>
        <dbReference type="EMBL" id="EED88562.1"/>
    </source>
</evidence>
<evidence type="ECO:0000256" key="1">
    <source>
        <dbReference type="SAM" id="Phobius"/>
    </source>
</evidence>
<dbReference type="GeneID" id="7444314"/>
<dbReference type="RefSeq" id="XP_002294207.1">
    <property type="nucleotide sequence ID" value="XM_002294171.1"/>
</dbReference>
<dbReference type="Proteomes" id="UP000001449">
    <property type="component" value="Chromosome 15"/>
</dbReference>
<keyword evidence="3" id="KW-1185">Reference proteome</keyword>
<feature type="transmembrane region" description="Helical" evidence="1">
    <location>
        <begin position="91"/>
        <end position="112"/>
    </location>
</feature>
<reference evidence="2 3" key="2">
    <citation type="journal article" date="2008" name="Nature">
        <title>The Phaeodactylum genome reveals the evolutionary history of diatom genomes.</title>
        <authorList>
            <person name="Bowler C."/>
            <person name="Allen A.E."/>
            <person name="Badger J.H."/>
            <person name="Grimwood J."/>
            <person name="Jabbari K."/>
            <person name="Kuo A."/>
            <person name="Maheswari U."/>
            <person name="Martens C."/>
            <person name="Maumus F."/>
            <person name="Otillar R.P."/>
            <person name="Rayko E."/>
            <person name="Salamov A."/>
            <person name="Vandepoele K."/>
            <person name="Beszteri B."/>
            <person name="Gruber A."/>
            <person name="Heijde M."/>
            <person name="Katinka M."/>
            <person name="Mock T."/>
            <person name="Valentin K."/>
            <person name="Verret F."/>
            <person name="Berges J.A."/>
            <person name="Brownlee C."/>
            <person name="Cadoret J.P."/>
            <person name="Chiovitti A."/>
            <person name="Choi C.J."/>
            <person name="Coesel S."/>
            <person name="De Martino A."/>
            <person name="Detter J.C."/>
            <person name="Durkin C."/>
            <person name="Falciatore A."/>
            <person name="Fournet J."/>
            <person name="Haruta M."/>
            <person name="Huysman M.J."/>
            <person name="Jenkins B.D."/>
            <person name="Jiroutova K."/>
            <person name="Jorgensen R.E."/>
            <person name="Joubert Y."/>
            <person name="Kaplan A."/>
            <person name="Kroger N."/>
            <person name="Kroth P.G."/>
            <person name="La Roche J."/>
            <person name="Lindquist E."/>
            <person name="Lommer M."/>
            <person name="Martin-Jezequel V."/>
            <person name="Lopez P.J."/>
            <person name="Lucas S."/>
            <person name="Mangogna M."/>
            <person name="McGinnis K."/>
            <person name="Medlin L.K."/>
            <person name="Montsant A."/>
            <person name="Oudot-Le Secq M.P."/>
            <person name="Napoli C."/>
            <person name="Obornik M."/>
            <person name="Parker M.S."/>
            <person name="Petit J.L."/>
            <person name="Porcel B.M."/>
            <person name="Poulsen N."/>
            <person name="Robison M."/>
            <person name="Rychlewski L."/>
            <person name="Rynearson T.A."/>
            <person name="Schmutz J."/>
            <person name="Shapiro H."/>
            <person name="Siaut M."/>
            <person name="Stanley M."/>
            <person name="Sussman M.R."/>
            <person name="Taylor A.R."/>
            <person name="Vardi A."/>
            <person name="von Dassow P."/>
            <person name="Vyverman W."/>
            <person name="Willis A."/>
            <person name="Wyrwicz L.S."/>
            <person name="Rokhsar D.S."/>
            <person name="Weissenbach J."/>
            <person name="Armbrust E.V."/>
            <person name="Green B.R."/>
            <person name="Van de Peer Y."/>
            <person name="Grigoriev I.V."/>
        </authorList>
    </citation>
    <scope>NUCLEOTIDE SEQUENCE [LARGE SCALE GENOMIC DNA]</scope>
    <source>
        <strain evidence="2 3">CCMP1335</strain>
    </source>
</reference>
<gene>
    <name evidence="2" type="ORF">THAPSDRAFT_24980</name>
</gene>